<comment type="caution">
    <text evidence="1">The sequence shown here is derived from an EMBL/GenBank/DDBJ whole genome shotgun (WGS) entry which is preliminary data.</text>
</comment>
<proteinExistence type="predicted"/>
<protein>
    <submittedName>
        <fullName evidence="1">Uncharacterized protein</fullName>
    </submittedName>
</protein>
<evidence type="ECO:0000313" key="1">
    <source>
        <dbReference type="EMBL" id="GFR72545.1"/>
    </source>
</evidence>
<dbReference type="AlphaFoldDB" id="A0AAV4FJM2"/>
<name>A0AAV4FJM2_9GAST</name>
<evidence type="ECO:0000313" key="2">
    <source>
        <dbReference type="Proteomes" id="UP000762676"/>
    </source>
</evidence>
<gene>
    <name evidence="1" type="ORF">ElyMa_003844700</name>
</gene>
<accession>A0AAV4FJM2</accession>
<dbReference type="Proteomes" id="UP000762676">
    <property type="component" value="Unassembled WGS sequence"/>
</dbReference>
<keyword evidence="2" id="KW-1185">Reference proteome</keyword>
<dbReference type="EMBL" id="BMAT01007834">
    <property type="protein sequence ID" value="GFR72545.1"/>
    <property type="molecule type" value="Genomic_DNA"/>
</dbReference>
<sequence>MVGLKKQIRKLGKLFDFEDFVEATKAANCEPVEMSFSDSRNWTSGISQYALKQLVEQRPNLIKIVCAKFCKYSNELIYETAFDQTANCYSSKSQLATSISLL</sequence>
<organism evidence="1 2">
    <name type="scientific">Elysia marginata</name>
    <dbReference type="NCBI Taxonomy" id="1093978"/>
    <lineage>
        <taxon>Eukaryota</taxon>
        <taxon>Metazoa</taxon>
        <taxon>Spiralia</taxon>
        <taxon>Lophotrochozoa</taxon>
        <taxon>Mollusca</taxon>
        <taxon>Gastropoda</taxon>
        <taxon>Heterobranchia</taxon>
        <taxon>Euthyneura</taxon>
        <taxon>Panpulmonata</taxon>
        <taxon>Sacoglossa</taxon>
        <taxon>Placobranchoidea</taxon>
        <taxon>Plakobranchidae</taxon>
        <taxon>Elysia</taxon>
    </lineage>
</organism>
<reference evidence="1 2" key="1">
    <citation type="journal article" date="2021" name="Elife">
        <title>Chloroplast acquisition without the gene transfer in kleptoplastic sea slugs, Plakobranchus ocellatus.</title>
        <authorList>
            <person name="Maeda T."/>
            <person name="Takahashi S."/>
            <person name="Yoshida T."/>
            <person name="Shimamura S."/>
            <person name="Takaki Y."/>
            <person name="Nagai Y."/>
            <person name="Toyoda A."/>
            <person name="Suzuki Y."/>
            <person name="Arimoto A."/>
            <person name="Ishii H."/>
            <person name="Satoh N."/>
            <person name="Nishiyama T."/>
            <person name="Hasebe M."/>
            <person name="Maruyama T."/>
            <person name="Minagawa J."/>
            <person name="Obokata J."/>
            <person name="Shigenobu S."/>
        </authorList>
    </citation>
    <scope>NUCLEOTIDE SEQUENCE [LARGE SCALE GENOMIC DNA]</scope>
</reference>